<evidence type="ECO:0008006" key="3">
    <source>
        <dbReference type="Google" id="ProtNLM"/>
    </source>
</evidence>
<gene>
    <name evidence="1" type="ordered locus">Plabr_2341</name>
</gene>
<protein>
    <recommendedName>
        <fullName evidence="3">DUF1570 domain-containing protein</fullName>
    </recommendedName>
</protein>
<dbReference type="Proteomes" id="UP000006860">
    <property type="component" value="Chromosome"/>
</dbReference>
<evidence type="ECO:0000313" key="1">
    <source>
        <dbReference type="EMBL" id="ADY59943.1"/>
    </source>
</evidence>
<name>F0SMT9_RUBBR</name>
<proteinExistence type="predicted"/>
<dbReference type="HOGENOM" id="CLU_074094_0_0_0"/>
<dbReference type="eggNOG" id="COG0457">
    <property type="taxonomic scope" value="Bacteria"/>
</dbReference>
<keyword evidence="2" id="KW-1185">Reference proteome</keyword>
<dbReference type="OrthoDB" id="249876at2"/>
<organism evidence="1 2">
    <name type="scientific">Rubinisphaera brasiliensis (strain ATCC 49424 / DSM 5305 / JCM 21570 / IAM 15109 / NBRC 103401 / IFAM 1448)</name>
    <name type="common">Planctomyces brasiliensis</name>
    <dbReference type="NCBI Taxonomy" id="756272"/>
    <lineage>
        <taxon>Bacteria</taxon>
        <taxon>Pseudomonadati</taxon>
        <taxon>Planctomycetota</taxon>
        <taxon>Planctomycetia</taxon>
        <taxon>Planctomycetales</taxon>
        <taxon>Planctomycetaceae</taxon>
        <taxon>Rubinisphaera</taxon>
    </lineage>
</organism>
<dbReference type="RefSeq" id="WP_013628667.1">
    <property type="nucleotide sequence ID" value="NC_015174.1"/>
</dbReference>
<evidence type="ECO:0000313" key="2">
    <source>
        <dbReference type="Proteomes" id="UP000006860"/>
    </source>
</evidence>
<dbReference type="KEGG" id="pbs:Plabr_2341"/>
<dbReference type="EMBL" id="CP002546">
    <property type="protein sequence ID" value="ADY59943.1"/>
    <property type="molecule type" value="Genomic_DNA"/>
</dbReference>
<reference evidence="2" key="1">
    <citation type="submission" date="2011-02" db="EMBL/GenBank/DDBJ databases">
        <title>The complete genome of Planctomyces brasiliensis DSM 5305.</title>
        <authorList>
            <person name="Lucas S."/>
            <person name="Copeland A."/>
            <person name="Lapidus A."/>
            <person name="Bruce D."/>
            <person name="Goodwin L."/>
            <person name="Pitluck S."/>
            <person name="Kyrpides N."/>
            <person name="Mavromatis K."/>
            <person name="Pagani I."/>
            <person name="Ivanova N."/>
            <person name="Ovchinnikova G."/>
            <person name="Lu M."/>
            <person name="Detter J.C."/>
            <person name="Han C."/>
            <person name="Land M."/>
            <person name="Hauser L."/>
            <person name="Markowitz V."/>
            <person name="Cheng J.-F."/>
            <person name="Hugenholtz P."/>
            <person name="Woyke T."/>
            <person name="Wu D."/>
            <person name="Tindall B."/>
            <person name="Pomrenke H.G."/>
            <person name="Brambilla E."/>
            <person name="Klenk H.-P."/>
            <person name="Eisen J.A."/>
        </authorList>
    </citation>
    <scope>NUCLEOTIDE SEQUENCE [LARGE SCALE GENOMIC DNA]</scope>
    <source>
        <strain evidence="2">ATCC 49424 / DSM 5305 / JCM 21570 / NBRC 103401 / IFAM 1448</strain>
    </source>
</reference>
<dbReference type="AlphaFoldDB" id="F0SMT9"/>
<sequence length="284" mass="33024">MPDSNASAQKQRGPRTVGRHCNTWVLAVLLCCGCTFNTFRANNDDDVPNRYKIEEEHVVLHSDVKLDADDPMIQELLELRKQIGQTLDLELGDKQVEVYLFKDEPSYHKFLAQKYPGLPPRRAYFVGTSSKLAVYTVWSDRIREDLRHEFTHGVLHGALSYVPLWLDEGFAEYFEQPRAAGTPREDYLTDLVRLQQNGWTPNLQRLEYLEGVSEMQRLDYAESWAWVHWMLHHTPQTRSILLEYTHQPRRAQSVPLHQRLRQFDPQPERSLNAWIASSKGVATP</sequence>
<accession>F0SMT9</accession>